<comment type="similarity">
    <text evidence="1 2">Belongs to the DTD family.</text>
</comment>
<comment type="subunit">
    <text evidence="2">Homodimer.</text>
</comment>
<organism evidence="3 4">
    <name type="scientific">Paenibacillus prosopidis</name>
    <dbReference type="NCBI Taxonomy" id="630520"/>
    <lineage>
        <taxon>Bacteria</taxon>
        <taxon>Bacillati</taxon>
        <taxon>Bacillota</taxon>
        <taxon>Bacilli</taxon>
        <taxon>Bacillales</taxon>
        <taxon>Paenibacillaceae</taxon>
        <taxon>Paenibacillus</taxon>
    </lineage>
</organism>
<dbReference type="GO" id="GO:0043908">
    <property type="term" value="F:Ser(Gly)-tRNA(Ala) hydrolase activity"/>
    <property type="evidence" value="ECO:0007669"/>
    <property type="project" value="UniProtKB-UniRule"/>
</dbReference>
<dbReference type="AlphaFoldDB" id="A0A368VM16"/>
<dbReference type="GO" id="GO:0051500">
    <property type="term" value="F:D-tyrosyl-tRNA(Tyr) deacylase activity"/>
    <property type="evidence" value="ECO:0007669"/>
    <property type="project" value="TreeGrafter"/>
</dbReference>
<dbReference type="PANTHER" id="PTHR10472:SF5">
    <property type="entry name" value="D-AMINOACYL-TRNA DEACYLASE 1"/>
    <property type="match status" value="1"/>
</dbReference>
<name>A0A368VM16_9BACL</name>
<dbReference type="EC" id="3.1.1.-" evidence="2"/>
<keyword evidence="2" id="KW-0378">Hydrolase</keyword>
<evidence type="ECO:0000313" key="4">
    <source>
        <dbReference type="Proteomes" id="UP000252415"/>
    </source>
</evidence>
<dbReference type="GO" id="GO:0000049">
    <property type="term" value="F:tRNA binding"/>
    <property type="evidence" value="ECO:0007669"/>
    <property type="project" value="UniProtKB-UniRule"/>
</dbReference>
<keyword evidence="2" id="KW-0963">Cytoplasm</keyword>
<comment type="catalytic activity">
    <reaction evidence="2">
        <text>a D-aminoacyl-tRNA + H2O = a tRNA + a D-alpha-amino acid + H(+)</text>
        <dbReference type="Rhea" id="RHEA:13953"/>
        <dbReference type="Rhea" id="RHEA-COMP:10123"/>
        <dbReference type="Rhea" id="RHEA-COMP:10124"/>
        <dbReference type="ChEBI" id="CHEBI:15377"/>
        <dbReference type="ChEBI" id="CHEBI:15378"/>
        <dbReference type="ChEBI" id="CHEBI:59871"/>
        <dbReference type="ChEBI" id="CHEBI:78442"/>
        <dbReference type="ChEBI" id="CHEBI:79333"/>
        <dbReference type="EC" id="3.1.1.96"/>
    </reaction>
</comment>
<dbReference type="NCBIfam" id="TIGR00256">
    <property type="entry name" value="D-aminoacyl-tRNA deacylase"/>
    <property type="match status" value="1"/>
</dbReference>
<dbReference type="SUPFAM" id="SSF69500">
    <property type="entry name" value="DTD-like"/>
    <property type="match status" value="1"/>
</dbReference>
<dbReference type="GO" id="GO:0005737">
    <property type="term" value="C:cytoplasm"/>
    <property type="evidence" value="ECO:0007669"/>
    <property type="project" value="UniProtKB-SubCell"/>
</dbReference>
<dbReference type="FunFam" id="3.50.80.10:FF:000001">
    <property type="entry name" value="D-aminoacyl-tRNA deacylase"/>
    <property type="match status" value="1"/>
</dbReference>
<proteinExistence type="inferred from homology"/>
<keyword evidence="2" id="KW-0694">RNA-binding</keyword>
<gene>
    <name evidence="2" type="primary">dtd</name>
    <name evidence="3" type="ORF">DFP97_1159</name>
</gene>
<feature type="short sequence motif" description="Gly-cisPro motif, important for rejection of L-amino acids" evidence="2">
    <location>
        <begin position="137"/>
        <end position="138"/>
    </location>
</feature>
<dbReference type="Proteomes" id="UP000252415">
    <property type="component" value="Unassembled WGS sequence"/>
</dbReference>
<dbReference type="HAMAP" id="MF_00518">
    <property type="entry name" value="Deacylase_Dtd"/>
    <property type="match status" value="1"/>
</dbReference>
<dbReference type="RefSeq" id="WP_114382285.1">
    <property type="nucleotide sequence ID" value="NZ_QPJD01000015.1"/>
</dbReference>
<dbReference type="PANTHER" id="PTHR10472">
    <property type="entry name" value="D-TYROSYL-TRNA TYR DEACYLASE"/>
    <property type="match status" value="1"/>
</dbReference>
<comment type="domain">
    <text evidence="2">A Gly-cisPro motif from one monomer fits into the active site of the other monomer to allow specific chiral rejection of L-amino acids.</text>
</comment>
<keyword evidence="2" id="KW-0820">tRNA-binding</keyword>
<reference evidence="3 4" key="1">
    <citation type="submission" date="2018-07" db="EMBL/GenBank/DDBJ databases">
        <title>Genomic Encyclopedia of Type Strains, Phase III (KMG-III): the genomes of soil and plant-associated and newly described type strains.</title>
        <authorList>
            <person name="Whitman W."/>
        </authorList>
    </citation>
    <scope>NUCLEOTIDE SEQUENCE [LARGE SCALE GENOMIC DNA]</scope>
    <source>
        <strain evidence="3 4">CECT 7506</strain>
    </source>
</reference>
<dbReference type="GO" id="GO:0019478">
    <property type="term" value="P:D-amino acid catabolic process"/>
    <property type="evidence" value="ECO:0007669"/>
    <property type="project" value="UniProtKB-UniRule"/>
</dbReference>
<evidence type="ECO:0000256" key="1">
    <source>
        <dbReference type="ARBA" id="ARBA00009673"/>
    </source>
</evidence>
<dbReference type="InterPro" id="IPR003732">
    <property type="entry name" value="Daa-tRNA_deacyls_DTD"/>
</dbReference>
<comment type="function">
    <text evidence="2">An aminoacyl-tRNA editing enzyme that deacylates mischarged D-aminoacyl-tRNAs. Also deacylates mischarged glycyl-tRNA(Ala), protecting cells against glycine mischarging by AlaRS. Acts via tRNA-based rather than protein-based catalysis; rejects L-amino acids rather than detecting D-amino acids in the active site. By recycling D-aminoacyl-tRNA to D-amino acids and free tRNA molecules, this enzyme counteracts the toxicity associated with the formation of D-aminoacyl-tRNA entities in vivo and helps enforce protein L-homochirality.</text>
</comment>
<dbReference type="CDD" id="cd00563">
    <property type="entry name" value="Dtyr_deacylase"/>
    <property type="match status" value="1"/>
</dbReference>
<comment type="catalytic activity">
    <reaction evidence="2">
        <text>glycyl-tRNA(Ala) + H2O = tRNA(Ala) + glycine + H(+)</text>
        <dbReference type="Rhea" id="RHEA:53744"/>
        <dbReference type="Rhea" id="RHEA-COMP:9657"/>
        <dbReference type="Rhea" id="RHEA-COMP:13640"/>
        <dbReference type="ChEBI" id="CHEBI:15377"/>
        <dbReference type="ChEBI" id="CHEBI:15378"/>
        <dbReference type="ChEBI" id="CHEBI:57305"/>
        <dbReference type="ChEBI" id="CHEBI:78442"/>
        <dbReference type="ChEBI" id="CHEBI:78522"/>
    </reaction>
</comment>
<dbReference type="Pfam" id="PF02580">
    <property type="entry name" value="Tyr_Deacylase"/>
    <property type="match status" value="1"/>
</dbReference>
<dbReference type="OrthoDB" id="9801395at2"/>
<comment type="subcellular location">
    <subcellularLocation>
        <location evidence="2">Cytoplasm</location>
    </subcellularLocation>
</comment>
<sequence length="147" mass="16072">MKVVVQRSKQAKVAIDGDIVGAIEFGLVLLVGITHEDTEADVRWMADKIAGLRIFEDESGKMNHSVTDIGGQLLSVSQFTLYGDCRKGRRPNFMAAARPEQAEQLYDRFNEALRSLGLVVETGRFGSMMDVELVNSGPVTLILESGA</sequence>
<protein>
    <recommendedName>
        <fullName evidence="2">D-aminoacyl-tRNA deacylase</fullName>
        <shortName evidence="2">DTD</shortName>
        <ecNumber evidence="2">3.1.1.96</ecNumber>
    </recommendedName>
    <alternativeName>
        <fullName evidence="2">Gly-tRNA(Ala) deacylase</fullName>
        <ecNumber evidence="2">3.1.1.-</ecNumber>
    </alternativeName>
</protein>
<keyword evidence="4" id="KW-1185">Reference proteome</keyword>
<dbReference type="Gene3D" id="3.50.80.10">
    <property type="entry name" value="D-tyrosyl-tRNA(Tyr) deacylase"/>
    <property type="match status" value="1"/>
</dbReference>
<dbReference type="GO" id="GO:0106026">
    <property type="term" value="F:Gly-tRNA(Ala) deacylase activity"/>
    <property type="evidence" value="ECO:0007669"/>
    <property type="project" value="UniProtKB-UniRule"/>
</dbReference>
<accession>A0A368VM16</accession>
<dbReference type="InterPro" id="IPR023509">
    <property type="entry name" value="DTD-like_sf"/>
</dbReference>
<dbReference type="EMBL" id="QPJD01000015">
    <property type="protein sequence ID" value="RCW42578.1"/>
    <property type="molecule type" value="Genomic_DNA"/>
</dbReference>
<evidence type="ECO:0000313" key="3">
    <source>
        <dbReference type="EMBL" id="RCW42578.1"/>
    </source>
</evidence>
<evidence type="ECO:0000256" key="2">
    <source>
        <dbReference type="HAMAP-Rule" id="MF_00518"/>
    </source>
</evidence>
<dbReference type="EC" id="3.1.1.96" evidence="2"/>
<comment type="caution">
    <text evidence="3">The sequence shown here is derived from an EMBL/GenBank/DDBJ whole genome shotgun (WGS) entry which is preliminary data.</text>
</comment>